<dbReference type="InterPro" id="IPR016140">
    <property type="entry name" value="Bifunc_inhib/LTP/seed_store"/>
</dbReference>
<organism evidence="3 4">
    <name type="scientific">Perilla frutescens var. hirtella</name>
    <name type="common">Perilla citriodora</name>
    <name type="synonym">Perilla setoyensis</name>
    <dbReference type="NCBI Taxonomy" id="608512"/>
    <lineage>
        <taxon>Eukaryota</taxon>
        <taxon>Viridiplantae</taxon>
        <taxon>Streptophyta</taxon>
        <taxon>Embryophyta</taxon>
        <taxon>Tracheophyta</taxon>
        <taxon>Spermatophyta</taxon>
        <taxon>Magnoliopsida</taxon>
        <taxon>eudicotyledons</taxon>
        <taxon>Gunneridae</taxon>
        <taxon>Pentapetalae</taxon>
        <taxon>asterids</taxon>
        <taxon>lamiids</taxon>
        <taxon>Lamiales</taxon>
        <taxon>Lamiaceae</taxon>
        <taxon>Nepetoideae</taxon>
        <taxon>Elsholtzieae</taxon>
        <taxon>Perilla</taxon>
    </lineage>
</organism>
<sequence length="143" mass="15441">MEMKTKIKSCTLCILFWRLFIFPVNGDRDCVIGILPSLNPCQESFLGNTLPSKPSAECCNGVKKFSALGTSTKLCGCLKLYLLSSQILHSKLNSIPHLCNIPALSPAVNCATATDRGFDQLKNAEVSAFRPTTPGHSPGIGNR</sequence>
<proteinExistence type="predicted"/>
<keyword evidence="4" id="KW-1185">Reference proteome</keyword>
<dbReference type="Gene3D" id="1.10.110.10">
    <property type="entry name" value="Plant lipid-transfer and hydrophobic proteins"/>
    <property type="match status" value="1"/>
</dbReference>
<evidence type="ECO:0000313" key="3">
    <source>
        <dbReference type="EMBL" id="KAH6755692.1"/>
    </source>
</evidence>
<feature type="signal peptide" evidence="1">
    <location>
        <begin position="1"/>
        <end position="26"/>
    </location>
</feature>
<feature type="chain" id="PRO_5042208659" description="Bifunctional inhibitor/plant lipid transfer protein/seed storage helical domain-containing protein" evidence="1">
    <location>
        <begin position="27"/>
        <end position="143"/>
    </location>
</feature>
<dbReference type="SUPFAM" id="SSF47699">
    <property type="entry name" value="Bifunctional inhibitor/lipid-transfer protein/seed storage 2S albumin"/>
    <property type="match status" value="1"/>
</dbReference>
<dbReference type="EMBL" id="SDAM02029590">
    <property type="protein sequence ID" value="KAH6755692.1"/>
    <property type="molecule type" value="Genomic_DNA"/>
</dbReference>
<keyword evidence="1" id="KW-0732">Signal</keyword>
<dbReference type="InterPro" id="IPR036312">
    <property type="entry name" value="Bifun_inhib/LTP/seed_sf"/>
</dbReference>
<dbReference type="Pfam" id="PF00234">
    <property type="entry name" value="Tryp_alpha_amyl"/>
    <property type="match status" value="1"/>
</dbReference>
<accession>A0AAD4IN45</accession>
<evidence type="ECO:0000313" key="4">
    <source>
        <dbReference type="Proteomes" id="UP001190926"/>
    </source>
</evidence>
<gene>
    <name evidence="3" type="ORF">C2S53_010142</name>
</gene>
<dbReference type="AlphaFoldDB" id="A0AAD4IN45"/>
<comment type="caution">
    <text evidence="3">The sequence shown here is derived from an EMBL/GenBank/DDBJ whole genome shotgun (WGS) entry which is preliminary data.</text>
</comment>
<evidence type="ECO:0000259" key="2">
    <source>
        <dbReference type="Pfam" id="PF00234"/>
    </source>
</evidence>
<evidence type="ECO:0000256" key="1">
    <source>
        <dbReference type="SAM" id="SignalP"/>
    </source>
</evidence>
<name>A0AAD4IN45_PERFH</name>
<dbReference type="Proteomes" id="UP001190926">
    <property type="component" value="Unassembled WGS sequence"/>
</dbReference>
<reference evidence="3 4" key="1">
    <citation type="journal article" date="2021" name="Nat. Commun.">
        <title>Incipient diploidization of the medicinal plant Perilla within 10,000 years.</title>
        <authorList>
            <person name="Zhang Y."/>
            <person name="Shen Q."/>
            <person name="Leng L."/>
            <person name="Zhang D."/>
            <person name="Chen S."/>
            <person name="Shi Y."/>
            <person name="Ning Z."/>
            <person name="Chen S."/>
        </authorList>
    </citation>
    <scope>NUCLEOTIDE SEQUENCE [LARGE SCALE GENOMIC DNA]</scope>
    <source>
        <strain evidence="4">cv. PC099</strain>
    </source>
</reference>
<protein>
    <recommendedName>
        <fullName evidence="2">Bifunctional inhibitor/plant lipid transfer protein/seed storage helical domain-containing protein</fullName>
    </recommendedName>
</protein>
<feature type="domain" description="Bifunctional inhibitor/plant lipid transfer protein/seed storage helical" evidence="2">
    <location>
        <begin position="38"/>
        <end position="110"/>
    </location>
</feature>